<dbReference type="STRING" id="747525.W4KI89"/>
<dbReference type="SUPFAM" id="SSF50978">
    <property type="entry name" value="WD40 repeat-like"/>
    <property type="match status" value="1"/>
</dbReference>
<dbReference type="GeneID" id="20669714"/>
<reference evidence="4 5" key="1">
    <citation type="journal article" date="2012" name="New Phytol.">
        <title>Insight into trade-off between wood decay and parasitism from the genome of a fungal forest pathogen.</title>
        <authorList>
            <person name="Olson A."/>
            <person name="Aerts A."/>
            <person name="Asiegbu F."/>
            <person name="Belbahri L."/>
            <person name="Bouzid O."/>
            <person name="Broberg A."/>
            <person name="Canback B."/>
            <person name="Coutinho P.M."/>
            <person name="Cullen D."/>
            <person name="Dalman K."/>
            <person name="Deflorio G."/>
            <person name="van Diepen L.T."/>
            <person name="Dunand C."/>
            <person name="Duplessis S."/>
            <person name="Durling M."/>
            <person name="Gonthier P."/>
            <person name="Grimwood J."/>
            <person name="Fossdal C.G."/>
            <person name="Hansson D."/>
            <person name="Henrissat B."/>
            <person name="Hietala A."/>
            <person name="Himmelstrand K."/>
            <person name="Hoffmeister D."/>
            <person name="Hogberg N."/>
            <person name="James T.Y."/>
            <person name="Karlsson M."/>
            <person name="Kohler A."/>
            <person name="Kues U."/>
            <person name="Lee Y.H."/>
            <person name="Lin Y.C."/>
            <person name="Lind M."/>
            <person name="Lindquist E."/>
            <person name="Lombard V."/>
            <person name="Lucas S."/>
            <person name="Lunden K."/>
            <person name="Morin E."/>
            <person name="Murat C."/>
            <person name="Park J."/>
            <person name="Raffaello T."/>
            <person name="Rouze P."/>
            <person name="Salamov A."/>
            <person name="Schmutz J."/>
            <person name="Solheim H."/>
            <person name="Stahlberg J."/>
            <person name="Velez H."/>
            <person name="de Vries R.P."/>
            <person name="Wiebenga A."/>
            <person name="Woodward S."/>
            <person name="Yakovlev I."/>
            <person name="Garbelotto M."/>
            <person name="Martin F."/>
            <person name="Grigoriev I.V."/>
            <person name="Stenlid J."/>
        </authorList>
    </citation>
    <scope>NUCLEOTIDE SEQUENCE [LARGE SCALE GENOMIC DNA]</scope>
    <source>
        <strain evidence="4 5">TC 32-1</strain>
    </source>
</reference>
<dbReference type="InterPro" id="IPR001680">
    <property type="entry name" value="WD40_rpt"/>
</dbReference>
<evidence type="ECO:0000313" key="5">
    <source>
        <dbReference type="Proteomes" id="UP000030671"/>
    </source>
</evidence>
<evidence type="ECO:0000256" key="3">
    <source>
        <dbReference type="PROSITE-ProRule" id="PRU00221"/>
    </source>
</evidence>
<dbReference type="InterPro" id="IPR036322">
    <property type="entry name" value="WD40_repeat_dom_sf"/>
</dbReference>
<organism evidence="4 5">
    <name type="scientific">Heterobasidion irregulare (strain TC 32-1)</name>
    <dbReference type="NCBI Taxonomy" id="747525"/>
    <lineage>
        <taxon>Eukaryota</taxon>
        <taxon>Fungi</taxon>
        <taxon>Dikarya</taxon>
        <taxon>Basidiomycota</taxon>
        <taxon>Agaricomycotina</taxon>
        <taxon>Agaricomycetes</taxon>
        <taxon>Russulales</taxon>
        <taxon>Bondarzewiaceae</taxon>
        <taxon>Heterobasidion</taxon>
        <taxon>Heterobasidion annosum species complex</taxon>
    </lineage>
</organism>
<dbReference type="InterPro" id="IPR019775">
    <property type="entry name" value="WD40_repeat_CS"/>
</dbReference>
<gene>
    <name evidence="4" type="ORF">HETIRDRAFT_309790</name>
</gene>
<dbReference type="eggNOG" id="ENOG502SBA1">
    <property type="taxonomic scope" value="Eukaryota"/>
</dbReference>
<proteinExistence type="predicted"/>
<dbReference type="PANTHER" id="PTHR22806:SF0">
    <property type="entry name" value="NUCLEOPORIN NUP37"/>
    <property type="match status" value="1"/>
</dbReference>
<evidence type="ECO:0000256" key="2">
    <source>
        <dbReference type="ARBA" id="ARBA00022737"/>
    </source>
</evidence>
<feature type="repeat" description="WD" evidence="3">
    <location>
        <begin position="109"/>
        <end position="147"/>
    </location>
</feature>
<dbReference type="InterPro" id="IPR037626">
    <property type="entry name" value="NUP37"/>
</dbReference>
<evidence type="ECO:0000256" key="1">
    <source>
        <dbReference type="ARBA" id="ARBA00022574"/>
    </source>
</evidence>
<sequence>MDIRHPLPEHIHVLRACYNDDAPDFVALGGDHSVHVYLIYESSATLVASFHVGSRITALAWSSRSVSPSHSDQWIIELAAASADFGLHLLTRSHHINASEDIFPFGGGLSGHHGRVNDMTFCGGSTDDSAKYVATVSDDKMLMVWDLHPKVDAPALQTPTPATSPDPNPPLLQPLAWAVPFPHPLTSVNAHPSASKELIVSDSRGSIFLTDWRSETNKPSVIELVEPRALADIATGAFSNWSGSVSWRRDSVDIVGATCGPRFAIWDLAKLQGGKPTVTGMSFPEGGHRFRWCQTFPDYFAISTRSPSKGAVIHVYNYSYVQAEPTVFNIGPRPLRVQDFDFLAMKGIPRIVAVVERQLIVFYIGVD</sequence>
<dbReference type="AlphaFoldDB" id="W4KI89"/>
<dbReference type="Gene3D" id="2.130.10.10">
    <property type="entry name" value="YVTN repeat-like/Quinoprotein amine dehydrogenase"/>
    <property type="match status" value="1"/>
</dbReference>
<protein>
    <submittedName>
        <fullName evidence="4">Uncharacterized protein</fullName>
    </submittedName>
</protein>
<dbReference type="PANTHER" id="PTHR22806">
    <property type="entry name" value="NUCLEOPORIN NUP37 P37 -RELATED"/>
    <property type="match status" value="1"/>
</dbReference>
<dbReference type="RefSeq" id="XP_009542425.1">
    <property type="nucleotide sequence ID" value="XM_009544130.1"/>
</dbReference>
<evidence type="ECO:0000313" key="4">
    <source>
        <dbReference type="EMBL" id="ETW85578.1"/>
    </source>
</evidence>
<dbReference type="HOGENOM" id="CLU_057712_0_0_1"/>
<dbReference type="Proteomes" id="UP000030671">
    <property type="component" value="Unassembled WGS sequence"/>
</dbReference>
<dbReference type="KEGG" id="hir:HETIRDRAFT_309790"/>
<dbReference type="InterPro" id="IPR015943">
    <property type="entry name" value="WD40/YVTN_repeat-like_dom_sf"/>
</dbReference>
<keyword evidence="5" id="KW-1185">Reference proteome</keyword>
<dbReference type="OrthoDB" id="340259at2759"/>
<keyword evidence="1 3" id="KW-0853">WD repeat</keyword>
<name>W4KI89_HETIT</name>
<dbReference type="EMBL" id="KI925455">
    <property type="protein sequence ID" value="ETW85578.1"/>
    <property type="molecule type" value="Genomic_DNA"/>
</dbReference>
<dbReference type="GO" id="GO:0031080">
    <property type="term" value="C:nuclear pore outer ring"/>
    <property type="evidence" value="ECO:0007669"/>
    <property type="project" value="InterPro"/>
</dbReference>
<dbReference type="InParanoid" id="W4KI89"/>
<keyword evidence="2" id="KW-0677">Repeat</keyword>
<dbReference type="PROSITE" id="PS00678">
    <property type="entry name" value="WD_REPEATS_1"/>
    <property type="match status" value="1"/>
</dbReference>
<accession>W4KI89</accession>
<dbReference type="PROSITE" id="PS50082">
    <property type="entry name" value="WD_REPEATS_2"/>
    <property type="match status" value="1"/>
</dbReference>